<dbReference type="GO" id="GO:0005524">
    <property type="term" value="F:ATP binding"/>
    <property type="evidence" value="ECO:0007669"/>
    <property type="project" value="UniProtKB-KW"/>
</dbReference>
<evidence type="ECO:0000259" key="7">
    <source>
        <dbReference type="PROSITE" id="PS50893"/>
    </source>
</evidence>
<dbReference type="PROSITE" id="PS50893">
    <property type="entry name" value="ABC_TRANSPORTER_2"/>
    <property type="match status" value="1"/>
</dbReference>
<dbReference type="CDD" id="cd03224">
    <property type="entry name" value="ABC_TM1139_LivF_branched"/>
    <property type="match status" value="1"/>
</dbReference>
<keyword evidence="5" id="KW-0029">Amino-acid transport</keyword>
<dbReference type="Pfam" id="PF00005">
    <property type="entry name" value="ABC_tran"/>
    <property type="match status" value="1"/>
</dbReference>
<name>A0A7J3VSR7_CALS0</name>
<accession>A0A7J3VSR7</accession>
<comment type="caution">
    <text evidence="8">The sequence shown here is derived from an EMBL/GenBank/DDBJ whole genome shotgun (WGS) entry which is preliminary data.</text>
</comment>
<feature type="domain" description="ABC transporter" evidence="7">
    <location>
        <begin position="3"/>
        <end position="237"/>
    </location>
</feature>
<keyword evidence="4 8" id="KW-0067">ATP-binding</keyword>
<proteinExistence type="inferred from homology"/>
<evidence type="ECO:0000256" key="3">
    <source>
        <dbReference type="ARBA" id="ARBA00022741"/>
    </source>
</evidence>
<dbReference type="SUPFAM" id="SSF52540">
    <property type="entry name" value="P-loop containing nucleoside triphosphate hydrolases"/>
    <property type="match status" value="1"/>
</dbReference>
<evidence type="ECO:0000256" key="2">
    <source>
        <dbReference type="ARBA" id="ARBA00022448"/>
    </source>
</evidence>
<dbReference type="EMBL" id="DRXH01000086">
    <property type="protein sequence ID" value="HHM44167.1"/>
    <property type="molecule type" value="Genomic_DNA"/>
</dbReference>
<dbReference type="GO" id="GO:0016887">
    <property type="term" value="F:ATP hydrolysis activity"/>
    <property type="evidence" value="ECO:0007669"/>
    <property type="project" value="InterPro"/>
</dbReference>
<dbReference type="Gene3D" id="3.40.50.300">
    <property type="entry name" value="P-loop containing nucleotide triphosphate hydrolases"/>
    <property type="match status" value="1"/>
</dbReference>
<organism evidence="8">
    <name type="scientific">Caldiarchaeum subterraneum</name>
    <dbReference type="NCBI Taxonomy" id="311458"/>
    <lineage>
        <taxon>Archaea</taxon>
        <taxon>Nitrososphaerota</taxon>
        <taxon>Candidatus Caldarchaeales</taxon>
        <taxon>Candidatus Caldarchaeaceae</taxon>
        <taxon>Candidatus Caldarchaeum</taxon>
    </lineage>
</organism>
<dbReference type="SMART" id="SM00382">
    <property type="entry name" value="AAA"/>
    <property type="match status" value="1"/>
</dbReference>
<dbReference type="InterPro" id="IPR003439">
    <property type="entry name" value="ABC_transporter-like_ATP-bd"/>
</dbReference>
<evidence type="ECO:0000313" key="8">
    <source>
        <dbReference type="EMBL" id="HHM44167.1"/>
    </source>
</evidence>
<evidence type="ECO:0000256" key="1">
    <source>
        <dbReference type="ARBA" id="ARBA00005417"/>
    </source>
</evidence>
<comment type="similarity">
    <text evidence="1">Belongs to the ABC transporter superfamily.</text>
</comment>
<keyword evidence="6" id="KW-0175">Coiled coil</keyword>
<dbReference type="AlphaFoldDB" id="A0A7J3VSR7"/>
<gene>
    <name evidence="8" type="ORF">ENM31_02575</name>
</gene>
<evidence type="ECO:0000256" key="6">
    <source>
        <dbReference type="SAM" id="Coils"/>
    </source>
</evidence>
<feature type="coiled-coil region" evidence="6">
    <location>
        <begin position="103"/>
        <end position="130"/>
    </location>
</feature>
<reference evidence="8" key="1">
    <citation type="journal article" date="2020" name="mSystems">
        <title>Genome- and Community-Level Interaction Insights into Carbon Utilization and Element Cycling Functions of Hydrothermarchaeota in Hydrothermal Sediment.</title>
        <authorList>
            <person name="Zhou Z."/>
            <person name="Liu Y."/>
            <person name="Xu W."/>
            <person name="Pan J."/>
            <person name="Luo Z.H."/>
            <person name="Li M."/>
        </authorList>
    </citation>
    <scope>NUCLEOTIDE SEQUENCE [LARGE SCALE GENOMIC DNA]</scope>
    <source>
        <strain evidence="8">SpSt-1074</strain>
    </source>
</reference>
<dbReference type="InterPro" id="IPR027417">
    <property type="entry name" value="P-loop_NTPase"/>
</dbReference>
<evidence type="ECO:0000256" key="4">
    <source>
        <dbReference type="ARBA" id="ARBA00022840"/>
    </source>
</evidence>
<dbReference type="InterPro" id="IPR052156">
    <property type="entry name" value="BCAA_Transport_ATP-bd_LivF"/>
</dbReference>
<keyword evidence="2" id="KW-0813">Transport</keyword>
<dbReference type="InterPro" id="IPR003593">
    <property type="entry name" value="AAA+_ATPase"/>
</dbReference>
<dbReference type="GO" id="GO:0015807">
    <property type="term" value="P:L-amino acid transport"/>
    <property type="evidence" value="ECO:0007669"/>
    <property type="project" value="TreeGrafter"/>
</dbReference>
<protein>
    <submittedName>
        <fullName evidence="8">ABC transporter ATP-binding protein</fullName>
    </submittedName>
</protein>
<dbReference type="PANTHER" id="PTHR43820:SF6">
    <property type="entry name" value="ABC TRANSPORTER ATP-BINDING PROTEIN"/>
    <property type="match status" value="1"/>
</dbReference>
<dbReference type="InterPro" id="IPR017871">
    <property type="entry name" value="ABC_transporter-like_CS"/>
</dbReference>
<dbReference type="PROSITE" id="PS00211">
    <property type="entry name" value="ABC_TRANSPORTER_1"/>
    <property type="match status" value="1"/>
</dbReference>
<evidence type="ECO:0000256" key="5">
    <source>
        <dbReference type="ARBA" id="ARBA00022970"/>
    </source>
</evidence>
<sequence length="238" mass="26845">MVISLTNISAGYVEDIDTLKDVSLFAEEKKVTCIIGPNGSGKSTLLKVICGFLKPRLGRVAYDGMDITGINPEMLPKLGISYIPQDRSIFPYLSVGQNLRLGFWIYRRNKEELERRLKEVLEDFPALKARLQTNAGNLSGGQQRMLELARSLLINPRVLVVDEPTVGLSPLIAKEFYQKLRTLKDRGVSIILVDQNVRLAVEISDYIYVMDSGTISKHGSKNLLESQLRMLIESWLRY</sequence>
<dbReference type="GO" id="GO:0015658">
    <property type="term" value="F:branched-chain amino acid transmembrane transporter activity"/>
    <property type="evidence" value="ECO:0007669"/>
    <property type="project" value="TreeGrafter"/>
</dbReference>
<dbReference type="PANTHER" id="PTHR43820">
    <property type="entry name" value="HIGH-AFFINITY BRANCHED-CHAIN AMINO ACID TRANSPORT ATP-BINDING PROTEIN LIVF"/>
    <property type="match status" value="1"/>
</dbReference>
<keyword evidence="3" id="KW-0547">Nucleotide-binding</keyword>